<keyword evidence="1" id="KW-1133">Transmembrane helix</keyword>
<dbReference type="PANTHER" id="PTHR45138">
    <property type="entry name" value="REGULATORY COMPONENTS OF SENSORY TRANSDUCTION SYSTEM"/>
    <property type="match status" value="1"/>
</dbReference>
<dbReference type="SMART" id="SM00267">
    <property type="entry name" value="GGDEF"/>
    <property type="match status" value="1"/>
</dbReference>
<dbReference type="GO" id="GO:0052621">
    <property type="term" value="F:diguanylate cyclase activity"/>
    <property type="evidence" value="ECO:0007669"/>
    <property type="project" value="TreeGrafter"/>
</dbReference>
<reference evidence="4 5" key="1">
    <citation type="submission" date="2017-04" db="EMBL/GenBank/DDBJ databases">
        <authorList>
            <person name="Afonso C.L."/>
            <person name="Miller P.J."/>
            <person name="Scott M.A."/>
            <person name="Spackman E."/>
            <person name="Goraichik I."/>
            <person name="Dimitrov K.M."/>
            <person name="Suarez D.L."/>
            <person name="Swayne D.E."/>
        </authorList>
    </citation>
    <scope>NUCLEOTIDE SEQUENCE [LARGE SCALE GENOMIC DNA]</scope>
    <source>
        <strain evidence="4 5">DSM 5090</strain>
    </source>
</reference>
<proteinExistence type="predicted"/>
<accession>A0A1W2EDZ7</accession>
<dbReference type="InterPro" id="IPR050469">
    <property type="entry name" value="Diguanylate_Cyclase"/>
</dbReference>
<evidence type="ECO:0000256" key="1">
    <source>
        <dbReference type="SAM" id="Phobius"/>
    </source>
</evidence>
<dbReference type="FunFam" id="3.30.70.270:FF:000001">
    <property type="entry name" value="Diguanylate cyclase domain protein"/>
    <property type="match status" value="1"/>
</dbReference>
<dbReference type="SUPFAM" id="SSF55073">
    <property type="entry name" value="Nucleotide cyclase"/>
    <property type="match status" value="1"/>
</dbReference>
<keyword evidence="5" id="KW-1185">Reference proteome</keyword>
<dbReference type="GO" id="GO:0043709">
    <property type="term" value="P:cell adhesion involved in single-species biofilm formation"/>
    <property type="evidence" value="ECO:0007669"/>
    <property type="project" value="TreeGrafter"/>
</dbReference>
<dbReference type="Pfam" id="PF00990">
    <property type="entry name" value="GGDEF"/>
    <property type="match status" value="1"/>
</dbReference>
<dbReference type="Gene3D" id="3.30.70.270">
    <property type="match status" value="1"/>
</dbReference>
<dbReference type="InterPro" id="IPR000160">
    <property type="entry name" value="GGDEF_dom"/>
</dbReference>
<feature type="domain" description="HAMP" evidence="2">
    <location>
        <begin position="388"/>
        <end position="446"/>
    </location>
</feature>
<organism evidence="4 5">
    <name type="scientific">Sporomusa malonica</name>
    <dbReference type="NCBI Taxonomy" id="112901"/>
    <lineage>
        <taxon>Bacteria</taxon>
        <taxon>Bacillati</taxon>
        <taxon>Bacillota</taxon>
        <taxon>Negativicutes</taxon>
        <taxon>Selenomonadales</taxon>
        <taxon>Sporomusaceae</taxon>
        <taxon>Sporomusa</taxon>
    </lineage>
</organism>
<dbReference type="Pfam" id="PF00672">
    <property type="entry name" value="HAMP"/>
    <property type="match status" value="1"/>
</dbReference>
<evidence type="ECO:0000313" key="4">
    <source>
        <dbReference type="EMBL" id="SMD07622.1"/>
    </source>
</evidence>
<protein>
    <submittedName>
        <fullName evidence="4">Diguanylate cyclase (GGDEF) domain-containing protein</fullName>
    </submittedName>
</protein>
<evidence type="ECO:0000259" key="3">
    <source>
        <dbReference type="PROSITE" id="PS50887"/>
    </source>
</evidence>
<evidence type="ECO:0000313" key="5">
    <source>
        <dbReference type="Proteomes" id="UP000192738"/>
    </source>
</evidence>
<sequence length="631" mass="71472">MRNIPASSLAMDVLLKMAIGATLVVLLVTSLGYWYVYGKAEQEAIDNLKKFVINRTQHEAIMFKLAEDNLHVFKNKYLTSYQVAHEFSDEDFDALFFRDAKGATRMKREYYDGTLTPTGLYSSGMSGFIGNNVKVLNADLKRRLILGYHLIAEMGPGCKTRFANFFLHATYPENAIIIYYPESPWGLNARADLIMTDGAVVKATLQQYNPKRRAVWTGLYYDLTANQWAITYELPVDYEGRHLITPSHDIQLNDLIDRMISEHLEGSYNFIVSADGNLVAHPQKLDEIKQQMGVLSLEKLGDPTLSSMYEQIKKSGEVVTDDVKIIDDHVNGTYLAVARMAGPEWLYVTVYPKNLISNEAHSTAKIIIVIGMTFFFFMMLIVLYVIRKNVAIPVQLLKIAAEKISEGDYGVVIDGKLKLPDSAPNEISLLVKAFRHMAIQIRDANKILEDKIEERTQALEAVNEKLTALSFLDGLTGIYNRRAFDQTFHVKFEEAREGRDNFALMICDIDFFKLYNDQYGHETGDQALKETADTLVRNSGTLGHVYRYGGEEFAIIMENDLLSSYEERALNLLKAVEKLNREHRMSPYGVLTVSAGLAVYNEAFQDIKDMFITADQNLYTSKKAGRNQLTL</sequence>
<dbReference type="PROSITE" id="PS50885">
    <property type="entry name" value="HAMP"/>
    <property type="match status" value="1"/>
</dbReference>
<evidence type="ECO:0000259" key="2">
    <source>
        <dbReference type="PROSITE" id="PS50885"/>
    </source>
</evidence>
<feature type="transmembrane region" description="Helical" evidence="1">
    <location>
        <begin position="366"/>
        <end position="386"/>
    </location>
</feature>
<gene>
    <name evidence="4" type="ORF">SAMN04488500_12336</name>
</gene>
<dbReference type="GO" id="GO:0005886">
    <property type="term" value="C:plasma membrane"/>
    <property type="evidence" value="ECO:0007669"/>
    <property type="project" value="TreeGrafter"/>
</dbReference>
<dbReference type="EMBL" id="FWXI01000023">
    <property type="protein sequence ID" value="SMD07622.1"/>
    <property type="molecule type" value="Genomic_DNA"/>
</dbReference>
<dbReference type="STRING" id="112901.SAMN04488500_12336"/>
<dbReference type="InterPro" id="IPR003660">
    <property type="entry name" value="HAMP_dom"/>
</dbReference>
<dbReference type="NCBIfam" id="TIGR00254">
    <property type="entry name" value="GGDEF"/>
    <property type="match status" value="1"/>
</dbReference>
<name>A0A1W2EDZ7_9FIRM</name>
<dbReference type="PROSITE" id="PS50887">
    <property type="entry name" value="GGDEF"/>
    <property type="match status" value="1"/>
</dbReference>
<dbReference type="GO" id="GO:0007165">
    <property type="term" value="P:signal transduction"/>
    <property type="evidence" value="ECO:0007669"/>
    <property type="project" value="InterPro"/>
</dbReference>
<dbReference type="InterPro" id="IPR029787">
    <property type="entry name" value="Nucleotide_cyclase"/>
</dbReference>
<keyword evidence="1" id="KW-0472">Membrane</keyword>
<dbReference type="CDD" id="cd01949">
    <property type="entry name" value="GGDEF"/>
    <property type="match status" value="1"/>
</dbReference>
<dbReference type="RefSeq" id="WP_084577769.1">
    <property type="nucleotide sequence ID" value="NZ_CP155572.1"/>
</dbReference>
<feature type="domain" description="GGDEF" evidence="3">
    <location>
        <begin position="500"/>
        <end position="631"/>
    </location>
</feature>
<dbReference type="CDD" id="cd06225">
    <property type="entry name" value="HAMP"/>
    <property type="match status" value="1"/>
</dbReference>
<dbReference type="Gene3D" id="6.10.340.10">
    <property type="match status" value="1"/>
</dbReference>
<dbReference type="SMART" id="SM00304">
    <property type="entry name" value="HAMP"/>
    <property type="match status" value="1"/>
</dbReference>
<dbReference type="InterPro" id="IPR043128">
    <property type="entry name" value="Rev_trsase/Diguanyl_cyclase"/>
</dbReference>
<dbReference type="OrthoDB" id="9805474at2"/>
<keyword evidence="1" id="KW-0812">Transmembrane</keyword>
<feature type="transmembrane region" description="Helical" evidence="1">
    <location>
        <begin position="12"/>
        <end position="36"/>
    </location>
</feature>
<dbReference type="PANTHER" id="PTHR45138:SF9">
    <property type="entry name" value="DIGUANYLATE CYCLASE DGCM-RELATED"/>
    <property type="match status" value="1"/>
</dbReference>
<dbReference type="AlphaFoldDB" id="A0A1W2EDZ7"/>
<dbReference type="Proteomes" id="UP000192738">
    <property type="component" value="Unassembled WGS sequence"/>
</dbReference>
<dbReference type="Gene3D" id="3.30.450.20">
    <property type="entry name" value="PAS domain"/>
    <property type="match status" value="2"/>
</dbReference>
<dbReference type="GO" id="GO:1902201">
    <property type="term" value="P:negative regulation of bacterial-type flagellum-dependent cell motility"/>
    <property type="evidence" value="ECO:0007669"/>
    <property type="project" value="TreeGrafter"/>
</dbReference>